<dbReference type="InterPro" id="IPR032675">
    <property type="entry name" value="LRR_dom_sf"/>
</dbReference>
<dbReference type="Pfam" id="PF00931">
    <property type="entry name" value="NB-ARC"/>
    <property type="match status" value="1"/>
</dbReference>
<gene>
    <name evidence="11" type="ORF">POPTR_014G185801</name>
</gene>
<organism evidence="11 12">
    <name type="scientific">Populus trichocarpa</name>
    <name type="common">Western balsam poplar</name>
    <name type="synonym">Populus balsamifera subsp. trichocarpa</name>
    <dbReference type="NCBI Taxonomy" id="3694"/>
    <lineage>
        <taxon>Eukaryota</taxon>
        <taxon>Viridiplantae</taxon>
        <taxon>Streptophyta</taxon>
        <taxon>Embryophyta</taxon>
        <taxon>Tracheophyta</taxon>
        <taxon>Spermatophyta</taxon>
        <taxon>Magnoliopsida</taxon>
        <taxon>eudicotyledons</taxon>
        <taxon>Gunneridae</taxon>
        <taxon>Pentapetalae</taxon>
        <taxon>rosids</taxon>
        <taxon>fabids</taxon>
        <taxon>Malpighiales</taxon>
        <taxon>Salicaceae</taxon>
        <taxon>Saliceae</taxon>
        <taxon>Populus</taxon>
    </lineage>
</organism>
<dbReference type="InterPro" id="IPR056789">
    <property type="entry name" value="LRR_R13L1-DRL21"/>
</dbReference>
<evidence type="ECO:0000259" key="9">
    <source>
        <dbReference type="Pfam" id="PF23559"/>
    </source>
</evidence>
<dbReference type="InterPro" id="IPR027417">
    <property type="entry name" value="P-loop_NTPase"/>
</dbReference>
<evidence type="ECO:0000256" key="5">
    <source>
        <dbReference type="ARBA" id="ARBA00022840"/>
    </source>
</evidence>
<evidence type="ECO:0000256" key="4">
    <source>
        <dbReference type="ARBA" id="ARBA00022821"/>
    </source>
</evidence>
<keyword evidence="2" id="KW-0677">Repeat</keyword>
<dbReference type="Pfam" id="PF25019">
    <property type="entry name" value="LRR_R13L1-DRL21"/>
    <property type="match status" value="2"/>
</dbReference>
<evidence type="ECO:0000256" key="2">
    <source>
        <dbReference type="ARBA" id="ARBA00022737"/>
    </source>
</evidence>
<dbReference type="Gene3D" id="3.80.10.10">
    <property type="entry name" value="Ribonuclease Inhibitor"/>
    <property type="match status" value="5"/>
</dbReference>
<protein>
    <recommendedName>
        <fullName evidence="13">Disease resistance protein RGA3</fullName>
    </recommendedName>
</protein>
<dbReference type="SUPFAM" id="SSF52540">
    <property type="entry name" value="P-loop containing nucleoside triphosphate hydrolases"/>
    <property type="match status" value="1"/>
</dbReference>
<keyword evidence="5" id="KW-0067">ATP-binding</keyword>
<dbReference type="Gene3D" id="1.10.8.430">
    <property type="entry name" value="Helical domain of apoptotic protease-activating factors"/>
    <property type="match status" value="1"/>
</dbReference>
<evidence type="ECO:0000259" key="10">
    <source>
        <dbReference type="Pfam" id="PF25019"/>
    </source>
</evidence>
<evidence type="ECO:0000256" key="6">
    <source>
        <dbReference type="SAM" id="Coils"/>
    </source>
</evidence>
<dbReference type="EMBL" id="CM009303">
    <property type="protein sequence ID" value="RQP00343.1"/>
    <property type="molecule type" value="Genomic_DNA"/>
</dbReference>
<dbReference type="GO" id="GO:0005524">
    <property type="term" value="F:ATP binding"/>
    <property type="evidence" value="ECO:0007669"/>
    <property type="project" value="UniProtKB-KW"/>
</dbReference>
<dbReference type="SUPFAM" id="SSF52058">
    <property type="entry name" value="L domain-like"/>
    <property type="match status" value="3"/>
</dbReference>
<dbReference type="CDD" id="cd14798">
    <property type="entry name" value="RX-CC_like"/>
    <property type="match status" value="1"/>
</dbReference>
<dbReference type="InterPro" id="IPR041118">
    <property type="entry name" value="Rx_N"/>
</dbReference>
<dbReference type="GO" id="GO:0098542">
    <property type="term" value="P:defense response to other organism"/>
    <property type="evidence" value="ECO:0000318"/>
    <property type="project" value="GO_Central"/>
</dbReference>
<dbReference type="GO" id="GO:0043531">
    <property type="term" value="F:ADP binding"/>
    <property type="evidence" value="ECO:0007669"/>
    <property type="project" value="InterPro"/>
</dbReference>
<dbReference type="FunFam" id="1.10.10.10:FF:000322">
    <property type="entry name" value="Probable disease resistance protein At1g63360"/>
    <property type="match status" value="1"/>
</dbReference>
<dbReference type="PANTHER" id="PTHR36766">
    <property type="entry name" value="PLANT BROAD-SPECTRUM MILDEW RESISTANCE PROTEIN RPW8"/>
    <property type="match status" value="1"/>
</dbReference>
<evidence type="ECO:0000256" key="1">
    <source>
        <dbReference type="ARBA" id="ARBA00022614"/>
    </source>
</evidence>
<evidence type="ECO:0000313" key="12">
    <source>
        <dbReference type="Proteomes" id="UP000006729"/>
    </source>
</evidence>
<sequence>MAAELFLTFAMEETLTRVRSIAAEGIRLAWGLEGQLRKLEESLTMIKAVLKDAARRPVTDDSAKLWLEKLQDVAYDAEDVLDEFAYEILRKDQKKGKVRDCFSLHNPVAFRLNMGKKVKEINGSLDGIQKLATHFGLGIASQHVESAPEVIRDIDRETDSLLESSEVVVGRKGDVSKVMKLLIGSIGQQVLSVVPIVGMAGLGKTTIAKKVCQLAREKKLFDVIIWVCVSNDFSKRRILGEMLQDIDGTTLSNLNAVMKRLKEKLEKKTFFLVLDDVWEGHDKWNDLKEQLLKINNKNGNAVVVTTRIKEVADTMETSPGSQHEPGRLSDDQCWSIMKQKVSRGGRETIASDLETIGKEIAKKCGGIPLLAKVLGGTLHGKQAQEWQSILNSRIWDSQDGNKVLRILRLSFDYLSSPTLKKCFAYCSIFPKDFEIGREELVQLWMAEGFLRTSNGRMEDEGNKCFTDLLANSFFQDVKRNECEIVTSCKMHDLVHDLALQVSNSGALNLQVDSVVDGASHIRHLNLISRGDVEAAFPVVDARKLRTVFSMVDVFNGSWKFKSLRTLKLRRSDITELPDSICKLRYLRYLDVSDTAIRALPESITKLYHLETLRFTDCKSLEKLPKKMRNLVSLRHLHFDDPKLVPAEVRFLTRLQTLPIFVMGPDHKTEELGCLNELRGALKICKLEQVRDREEAKKAKLCEKRMNKLVFEWSDEGNSSVNNEDALEGLQPHPDIRSLTIKGYGGEYFPSWILQLNNLMKLRLKDCSNCRQLPTLGSLPRLKILKMSGMHNVKCIGNEFYSISGSATILFPALKELTLEYMDGLEEWMIPGGEGDQVFPFLEKLSIQQCGKLRQLPTLGCLPRLKILKMSGINNVKCIGNEFYSISGSATILFPALKELTLEYMDGLEEWMVPGGEGDQVFPFLEKLSIQQCGKLRQLPTLGCLPRLKILKMSGMHNVKCLEEWMVPGGEGDQVFPFLEKLSIQQCGKLRQLPTLGCLPRLKILKMSGMRNVKCIGNEFYSISGSPTILFPALKELTLEYMDGLEEWMVPGGEVVAVFPCLEELSIQQCGKLKSISICGPSSLEEFEIDGCDELRYLSGEFHGLTSLRVLWIGGCPKLASIPSIHCTALVELGTCDCDKLISIPGDFRELKYSLKRLEIWGCKLGALPSELQCCASLEELSIWECIELIHINDLQELSSLRSLEITGCGKLISIDWHGLRQLHSLVQLEITACPSLSDNSEDDWLGSGLTQLEYLRIGGFSNEMEAFPAGILNSFQHLSGSLKRLEIYGWDKLKSVPHQLQHLTALEELYILYFDGEEFEEALPEWLANLSSLQSLTIYDCKNLKYMPSSIAIQRLSKLKTLRVSGCPHLSEKCNKENGSEWPKISCIPSMEIDGTRVQAMRMKTGTNLAALAKENHRLRRQNNYLENEYTLLQQASQHKKDELKQLKKVVDSQNTVLEELSKRLLYRDDSDLED</sequence>
<name>A0A3N7G0M2_POPTR</name>
<dbReference type="PANTHER" id="PTHR36766:SF70">
    <property type="entry name" value="DISEASE RESISTANCE PROTEIN RGA4"/>
    <property type="match status" value="1"/>
</dbReference>
<evidence type="ECO:0000259" key="7">
    <source>
        <dbReference type="Pfam" id="PF00931"/>
    </source>
</evidence>
<dbReference type="InParanoid" id="A0A3N7G0M2"/>
<feature type="domain" description="NB-ARC" evidence="7">
    <location>
        <begin position="173"/>
        <end position="343"/>
    </location>
</feature>
<dbReference type="InterPro" id="IPR038005">
    <property type="entry name" value="RX-like_CC"/>
</dbReference>
<dbReference type="InterPro" id="IPR042197">
    <property type="entry name" value="Apaf_helical"/>
</dbReference>
<dbReference type="Gene3D" id="3.40.50.300">
    <property type="entry name" value="P-loop containing nucleotide triphosphate hydrolases"/>
    <property type="match status" value="1"/>
</dbReference>
<keyword evidence="6" id="KW-0175">Coiled coil</keyword>
<proteinExistence type="predicted"/>
<dbReference type="Proteomes" id="UP000006729">
    <property type="component" value="Chromosome 14"/>
</dbReference>
<evidence type="ECO:0000256" key="3">
    <source>
        <dbReference type="ARBA" id="ARBA00022741"/>
    </source>
</evidence>
<evidence type="ECO:0000313" key="11">
    <source>
        <dbReference type="EMBL" id="RQP00343.1"/>
    </source>
</evidence>
<keyword evidence="12" id="KW-1185">Reference proteome</keyword>
<keyword evidence="3" id="KW-0547">Nucleotide-binding</keyword>
<dbReference type="Pfam" id="PF23559">
    <property type="entry name" value="WHD_DRP"/>
    <property type="match status" value="1"/>
</dbReference>
<feature type="domain" description="Disease resistance N-terminal" evidence="8">
    <location>
        <begin position="10"/>
        <end position="99"/>
    </location>
</feature>
<feature type="domain" description="R13L1/DRL21-like LRR repeat region" evidence="10">
    <location>
        <begin position="1294"/>
        <end position="1366"/>
    </location>
</feature>
<evidence type="ECO:0000259" key="8">
    <source>
        <dbReference type="Pfam" id="PF18052"/>
    </source>
</evidence>
<dbReference type="Gene3D" id="1.20.5.4130">
    <property type="match status" value="1"/>
</dbReference>
<dbReference type="InterPro" id="IPR002182">
    <property type="entry name" value="NB-ARC"/>
</dbReference>
<evidence type="ECO:0008006" key="13">
    <source>
        <dbReference type="Google" id="ProtNLM"/>
    </source>
</evidence>
<dbReference type="Pfam" id="PF18052">
    <property type="entry name" value="Rx_N"/>
    <property type="match status" value="1"/>
</dbReference>
<accession>A0A3N7G0M2</accession>
<dbReference type="InterPro" id="IPR036388">
    <property type="entry name" value="WH-like_DNA-bd_sf"/>
</dbReference>
<feature type="coiled-coil region" evidence="6">
    <location>
        <begin position="1409"/>
        <end position="1464"/>
    </location>
</feature>
<feature type="domain" description="Disease resistance protein winged helix" evidence="9">
    <location>
        <begin position="428"/>
        <end position="498"/>
    </location>
</feature>
<keyword evidence="1" id="KW-0433">Leucine-rich repeat</keyword>
<dbReference type="PRINTS" id="PR00364">
    <property type="entry name" value="DISEASERSIST"/>
</dbReference>
<dbReference type="Gene3D" id="1.10.10.10">
    <property type="entry name" value="Winged helix-like DNA-binding domain superfamily/Winged helix DNA-binding domain"/>
    <property type="match status" value="1"/>
</dbReference>
<reference evidence="11 12" key="1">
    <citation type="journal article" date="2006" name="Science">
        <title>The genome of black cottonwood, Populus trichocarpa (Torr. &amp; Gray).</title>
        <authorList>
            <person name="Tuskan G.A."/>
            <person name="Difazio S."/>
            <person name="Jansson S."/>
            <person name="Bohlmann J."/>
            <person name="Grigoriev I."/>
            <person name="Hellsten U."/>
            <person name="Putnam N."/>
            <person name="Ralph S."/>
            <person name="Rombauts S."/>
            <person name="Salamov A."/>
            <person name="Schein J."/>
            <person name="Sterck L."/>
            <person name="Aerts A."/>
            <person name="Bhalerao R.R."/>
            <person name="Bhalerao R.P."/>
            <person name="Blaudez D."/>
            <person name="Boerjan W."/>
            <person name="Brun A."/>
            <person name="Brunner A."/>
            <person name="Busov V."/>
            <person name="Campbell M."/>
            <person name="Carlson J."/>
            <person name="Chalot M."/>
            <person name="Chapman J."/>
            <person name="Chen G.L."/>
            <person name="Cooper D."/>
            <person name="Coutinho P.M."/>
            <person name="Couturier J."/>
            <person name="Covert S."/>
            <person name="Cronk Q."/>
            <person name="Cunningham R."/>
            <person name="Davis J."/>
            <person name="Degroeve S."/>
            <person name="Dejardin A."/>
            <person name="Depamphilis C."/>
            <person name="Detter J."/>
            <person name="Dirks B."/>
            <person name="Dubchak I."/>
            <person name="Duplessis S."/>
            <person name="Ehlting J."/>
            <person name="Ellis B."/>
            <person name="Gendler K."/>
            <person name="Goodstein D."/>
            <person name="Gribskov M."/>
            <person name="Grimwood J."/>
            <person name="Groover A."/>
            <person name="Gunter L."/>
            <person name="Hamberger B."/>
            <person name="Heinze B."/>
            <person name="Helariutta Y."/>
            <person name="Henrissat B."/>
            <person name="Holligan D."/>
            <person name="Holt R."/>
            <person name="Huang W."/>
            <person name="Islam-Faridi N."/>
            <person name="Jones S."/>
            <person name="Jones-Rhoades M."/>
            <person name="Jorgensen R."/>
            <person name="Joshi C."/>
            <person name="Kangasjarvi J."/>
            <person name="Karlsson J."/>
            <person name="Kelleher C."/>
            <person name="Kirkpatrick R."/>
            <person name="Kirst M."/>
            <person name="Kohler A."/>
            <person name="Kalluri U."/>
            <person name="Larimer F."/>
            <person name="Leebens-Mack J."/>
            <person name="Leple J.C."/>
            <person name="Locascio P."/>
            <person name="Lou Y."/>
            <person name="Lucas S."/>
            <person name="Martin F."/>
            <person name="Montanini B."/>
            <person name="Napoli C."/>
            <person name="Nelson D.R."/>
            <person name="Nelson C."/>
            <person name="Nieminen K."/>
            <person name="Nilsson O."/>
            <person name="Pereda V."/>
            <person name="Peter G."/>
            <person name="Philippe R."/>
            <person name="Pilate G."/>
            <person name="Poliakov A."/>
            <person name="Razumovskaya J."/>
            <person name="Richardson P."/>
            <person name="Rinaldi C."/>
            <person name="Ritland K."/>
            <person name="Rouze P."/>
            <person name="Ryaboy D."/>
            <person name="Schmutz J."/>
            <person name="Schrader J."/>
            <person name="Segerman B."/>
            <person name="Shin H."/>
            <person name="Siddiqui A."/>
            <person name="Sterky F."/>
            <person name="Terry A."/>
            <person name="Tsai C.J."/>
            <person name="Uberbacher E."/>
            <person name="Unneberg P."/>
            <person name="Vahala J."/>
            <person name="Wall K."/>
            <person name="Wessler S."/>
            <person name="Yang G."/>
            <person name="Yin T."/>
            <person name="Douglas C."/>
            <person name="Marra M."/>
            <person name="Sandberg G."/>
            <person name="Van de Peer Y."/>
            <person name="Rokhsar D."/>
        </authorList>
    </citation>
    <scope>NUCLEOTIDE SEQUENCE [LARGE SCALE GENOMIC DNA]</scope>
    <source>
        <strain evidence="12">cv. Nisqually</strain>
    </source>
</reference>
<dbReference type="InterPro" id="IPR058922">
    <property type="entry name" value="WHD_DRP"/>
</dbReference>
<keyword evidence="4" id="KW-0611">Plant defense</keyword>
<feature type="domain" description="R13L1/DRL21-like LRR repeat region" evidence="10">
    <location>
        <begin position="669"/>
        <end position="789"/>
    </location>
</feature>